<protein>
    <recommendedName>
        <fullName evidence="3">NADH-ubiquinone oxidoreductase chain 4L</fullName>
    </recommendedName>
    <alternativeName>
        <fullName evidence="9">NADH dehydrogenase subunit 4L</fullName>
    </alternativeName>
</protein>
<evidence type="ECO:0000256" key="5">
    <source>
        <dbReference type="ARBA" id="ARBA00022967"/>
    </source>
</evidence>
<sequence length="97" mass="11851">MLNLNEYFFFIMFLLCLIILTFFFFNFFLILLFMEYMIFSLYMYMYVFSLNNLMKLSFLFIYLPFCVCEGVLGLSLLVLFIRYVGNDKIKSLNLIYF</sequence>
<accession>A0A3Q8U9U4</accession>
<dbReference type="Pfam" id="PF00420">
    <property type="entry name" value="Oxidored_q2"/>
    <property type="match status" value="1"/>
</dbReference>
<dbReference type="GO" id="GO:0008137">
    <property type="term" value="F:NADH dehydrogenase (ubiquinone) activity"/>
    <property type="evidence" value="ECO:0007669"/>
    <property type="project" value="UniProtKB-EC"/>
</dbReference>
<evidence type="ECO:0000256" key="3">
    <source>
        <dbReference type="ARBA" id="ARBA00016612"/>
    </source>
</evidence>
<name>A0A3Q8U9U4_9HYME</name>
<dbReference type="EMBL" id="MG923498">
    <property type="protein sequence ID" value="AZL93279.1"/>
    <property type="molecule type" value="Genomic_DNA"/>
</dbReference>
<reference evidence="12" key="1">
    <citation type="journal article" date="2018" name="Mol. Phylogenet. Evol.">
        <title>Mitochondrial phylogenomics of the Hymenoptera.</title>
        <authorList>
            <person name="Tang P."/>
            <person name="Zhu J.C."/>
            <person name="Zheng B.Y."/>
            <person name="Wei S.J."/>
            <person name="Sharkey M."/>
            <person name="Chen X.X."/>
            <person name="Vogler A.P."/>
        </authorList>
    </citation>
    <scope>NUCLEOTIDE SEQUENCE</scope>
</reference>
<evidence type="ECO:0000256" key="10">
    <source>
        <dbReference type="ARBA" id="ARBA00049551"/>
    </source>
</evidence>
<evidence type="ECO:0000313" key="12">
    <source>
        <dbReference type="EMBL" id="AZL93279.1"/>
    </source>
</evidence>
<evidence type="ECO:0000256" key="4">
    <source>
        <dbReference type="ARBA" id="ARBA00022692"/>
    </source>
</evidence>
<evidence type="ECO:0000256" key="9">
    <source>
        <dbReference type="ARBA" id="ARBA00031586"/>
    </source>
</evidence>
<proteinExistence type="inferred from homology"/>
<keyword evidence="12" id="KW-0496">Mitochondrion</keyword>
<evidence type="ECO:0000256" key="7">
    <source>
        <dbReference type="ARBA" id="ARBA00023027"/>
    </source>
</evidence>
<evidence type="ECO:0000256" key="6">
    <source>
        <dbReference type="ARBA" id="ARBA00022989"/>
    </source>
</evidence>
<dbReference type="InterPro" id="IPR039428">
    <property type="entry name" value="NUOK/Mnh_C1-like"/>
</dbReference>
<keyword evidence="6 11" id="KW-1133">Transmembrane helix</keyword>
<evidence type="ECO:0000256" key="2">
    <source>
        <dbReference type="ARBA" id="ARBA00010519"/>
    </source>
</evidence>
<geneLocation type="mitochondrion" evidence="12"/>
<comment type="catalytic activity">
    <reaction evidence="10">
        <text>a ubiquinone + NADH + 5 H(+)(in) = a ubiquinol + NAD(+) + 4 H(+)(out)</text>
        <dbReference type="Rhea" id="RHEA:29091"/>
        <dbReference type="Rhea" id="RHEA-COMP:9565"/>
        <dbReference type="Rhea" id="RHEA-COMP:9566"/>
        <dbReference type="ChEBI" id="CHEBI:15378"/>
        <dbReference type="ChEBI" id="CHEBI:16389"/>
        <dbReference type="ChEBI" id="CHEBI:17976"/>
        <dbReference type="ChEBI" id="CHEBI:57540"/>
        <dbReference type="ChEBI" id="CHEBI:57945"/>
        <dbReference type="EC" id="7.1.1.2"/>
    </reaction>
</comment>
<gene>
    <name evidence="12" type="primary">nad4l</name>
</gene>
<keyword evidence="7" id="KW-0520">NAD</keyword>
<evidence type="ECO:0000256" key="8">
    <source>
        <dbReference type="ARBA" id="ARBA00023136"/>
    </source>
</evidence>
<comment type="subcellular location">
    <subcellularLocation>
        <location evidence="1">Membrane</location>
        <topology evidence="1">Multi-pass membrane protein</topology>
    </subcellularLocation>
</comment>
<keyword evidence="8 11" id="KW-0472">Membrane</keyword>
<feature type="transmembrane region" description="Helical" evidence="11">
    <location>
        <begin position="59"/>
        <end position="81"/>
    </location>
</feature>
<dbReference type="GO" id="GO:0016020">
    <property type="term" value="C:membrane"/>
    <property type="evidence" value="ECO:0007669"/>
    <property type="project" value="UniProtKB-SubCell"/>
</dbReference>
<comment type="similarity">
    <text evidence="2">Belongs to the complex I subunit 4L family.</text>
</comment>
<keyword evidence="4 11" id="KW-0812">Transmembrane</keyword>
<feature type="transmembrane region" description="Helical" evidence="11">
    <location>
        <begin position="7"/>
        <end position="39"/>
    </location>
</feature>
<organism evidence="12">
    <name type="scientific">Helorus sp. ZJUH_2016017</name>
    <dbReference type="NCBI Taxonomy" id="2491159"/>
    <lineage>
        <taxon>Eukaryota</taxon>
        <taxon>Metazoa</taxon>
        <taxon>Ecdysozoa</taxon>
        <taxon>Arthropoda</taxon>
        <taxon>Hexapoda</taxon>
        <taxon>Insecta</taxon>
        <taxon>Pterygota</taxon>
        <taxon>Neoptera</taxon>
        <taxon>Endopterygota</taxon>
        <taxon>Hymenoptera</taxon>
        <taxon>Apocrita</taxon>
        <taxon>Proctotrupomorpha</taxon>
        <taxon>Proctotrupoidea</taxon>
        <taxon>Heloridae</taxon>
        <taxon>Helorus</taxon>
    </lineage>
</organism>
<evidence type="ECO:0000256" key="1">
    <source>
        <dbReference type="ARBA" id="ARBA00004141"/>
    </source>
</evidence>
<dbReference type="AlphaFoldDB" id="A0A3Q8U9U4"/>
<dbReference type="Gene3D" id="1.10.287.3510">
    <property type="match status" value="1"/>
</dbReference>
<evidence type="ECO:0000256" key="11">
    <source>
        <dbReference type="SAM" id="Phobius"/>
    </source>
</evidence>
<keyword evidence="5" id="KW-1278">Translocase</keyword>